<accession>A0ABW3M179</accession>
<evidence type="ECO:0000256" key="1">
    <source>
        <dbReference type="SAM" id="Phobius"/>
    </source>
</evidence>
<organism evidence="3 4">
    <name type="scientific">Kibdelosporangium lantanae</name>
    <dbReference type="NCBI Taxonomy" id="1497396"/>
    <lineage>
        <taxon>Bacteria</taxon>
        <taxon>Bacillati</taxon>
        <taxon>Actinomycetota</taxon>
        <taxon>Actinomycetes</taxon>
        <taxon>Pseudonocardiales</taxon>
        <taxon>Pseudonocardiaceae</taxon>
        <taxon>Kibdelosporangium</taxon>
    </lineage>
</organism>
<sequence>MLRIVLVLLGCLLAGPAVVAYSLNQEVGDQESYTQAVTPVVDDPEVRAEIADRVTDGITSKVGLPAPGVQLVAIAVRKFVASGAFRTVWADGNRAAQPQVLALLRGEPSTLRIDGDTVMLDLGAVTDRLKADLVASHVPFAQSLPDVDASVALFSRPAVRFAVPGFAVFQGLVVALPVAAVVFVVVGLVFFRRRRVTVVVTGVGLAVVMLLVLGYQWIARGELVGSSGSPRLAGAFYDALTGPMDVLLWTVFGVGVVLAIGGVVGRGLGGRRPGTAGA</sequence>
<feature type="transmembrane region" description="Helical" evidence="1">
    <location>
        <begin position="246"/>
        <end position="264"/>
    </location>
</feature>
<feature type="transmembrane region" description="Helical" evidence="1">
    <location>
        <begin position="198"/>
        <end position="218"/>
    </location>
</feature>
<protein>
    <recommendedName>
        <fullName evidence="5">Integral membrane protein</fullName>
    </recommendedName>
</protein>
<evidence type="ECO:0000313" key="3">
    <source>
        <dbReference type="EMBL" id="MFD1044348.1"/>
    </source>
</evidence>
<keyword evidence="1" id="KW-1133">Transmembrane helix</keyword>
<name>A0ABW3M179_9PSEU</name>
<feature type="chain" id="PRO_5047147753" description="Integral membrane protein" evidence="2">
    <location>
        <begin position="21"/>
        <end position="278"/>
    </location>
</feature>
<evidence type="ECO:0000256" key="2">
    <source>
        <dbReference type="SAM" id="SignalP"/>
    </source>
</evidence>
<keyword evidence="1" id="KW-0472">Membrane</keyword>
<proteinExistence type="predicted"/>
<feature type="signal peptide" evidence="2">
    <location>
        <begin position="1"/>
        <end position="20"/>
    </location>
</feature>
<evidence type="ECO:0008006" key="5">
    <source>
        <dbReference type="Google" id="ProtNLM"/>
    </source>
</evidence>
<reference evidence="4" key="1">
    <citation type="journal article" date="2019" name="Int. J. Syst. Evol. Microbiol.">
        <title>The Global Catalogue of Microorganisms (GCM) 10K type strain sequencing project: providing services to taxonomists for standard genome sequencing and annotation.</title>
        <authorList>
            <consortium name="The Broad Institute Genomics Platform"/>
            <consortium name="The Broad Institute Genome Sequencing Center for Infectious Disease"/>
            <person name="Wu L."/>
            <person name="Ma J."/>
        </authorList>
    </citation>
    <scope>NUCLEOTIDE SEQUENCE [LARGE SCALE GENOMIC DNA]</scope>
    <source>
        <strain evidence="4">JCM 31486</strain>
    </source>
</reference>
<comment type="caution">
    <text evidence="3">The sequence shown here is derived from an EMBL/GenBank/DDBJ whole genome shotgun (WGS) entry which is preliminary data.</text>
</comment>
<keyword evidence="2" id="KW-0732">Signal</keyword>
<keyword evidence="4" id="KW-1185">Reference proteome</keyword>
<keyword evidence="1" id="KW-0812">Transmembrane</keyword>
<dbReference type="Proteomes" id="UP001597045">
    <property type="component" value="Unassembled WGS sequence"/>
</dbReference>
<gene>
    <name evidence="3" type="ORF">ACFQ1S_01430</name>
</gene>
<feature type="transmembrane region" description="Helical" evidence="1">
    <location>
        <begin position="166"/>
        <end position="191"/>
    </location>
</feature>
<evidence type="ECO:0000313" key="4">
    <source>
        <dbReference type="Proteomes" id="UP001597045"/>
    </source>
</evidence>
<dbReference type="EMBL" id="JBHTIS010000038">
    <property type="protein sequence ID" value="MFD1044348.1"/>
    <property type="molecule type" value="Genomic_DNA"/>
</dbReference>